<name>A0ACC2IRP9_9PLEO</name>
<gene>
    <name evidence="1" type="ORF">OPT61_g1116</name>
</gene>
<reference evidence="1" key="1">
    <citation type="submission" date="2022-11" db="EMBL/GenBank/DDBJ databases">
        <title>Genome Sequence of Boeremia exigua.</title>
        <authorList>
            <person name="Buettner E."/>
        </authorList>
    </citation>
    <scope>NUCLEOTIDE SEQUENCE</scope>
    <source>
        <strain evidence="1">CU02</strain>
    </source>
</reference>
<comment type="caution">
    <text evidence="1">The sequence shown here is derived from an EMBL/GenBank/DDBJ whole genome shotgun (WGS) entry which is preliminary data.</text>
</comment>
<evidence type="ECO:0000313" key="2">
    <source>
        <dbReference type="Proteomes" id="UP001153331"/>
    </source>
</evidence>
<accession>A0ACC2IRP9</accession>
<sequence length="483" mass="55283">MHTENAEQPPLSLTDTTSHLDNMESSDEGTSYTLPLQNILTEHDAFGASTPRPVPPPYQYQSLSSETDEIRLLRIIKEGTGSAQICLELRHAKLEDNPEFYALSYAWGEDNPDHLVWLSDSHALGLVYVRENLHDFLQEAQKSSDEFTDRWMWIDQICINQINHAERCHQVNQMSKLYATAQRTIIWPGLLFKFEKLPSKEDPLGTGQPMLSREFVDDLLSSDRVELDLGLVRKGELDLTVAICSALSFSWYWKRLWTLQEMILAPGLYVFMSGQLWHYEEVFSLCSIFFDMRGQLLELLPASSHLLPALQYLRNTIDRIRVMRKNLEVVQAGWGLVLGLNQGRDCTVQLDRVYAVMGMLHERLRVYPDYTISPDQLLKCIIRRQLEETHFTNVTIWGIYERLDQLITSWSLDAGFEPVTGAMPKDIGGLARGSMERLEAQKGNVLPTLEKLGILLPTGEPAGEQFNKLVKLNTHTCSRSKRW</sequence>
<dbReference type="EMBL" id="JAPHNI010000042">
    <property type="protein sequence ID" value="KAJ8117759.1"/>
    <property type="molecule type" value="Genomic_DNA"/>
</dbReference>
<evidence type="ECO:0000313" key="1">
    <source>
        <dbReference type="EMBL" id="KAJ8117759.1"/>
    </source>
</evidence>
<proteinExistence type="predicted"/>
<organism evidence="1 2">
    <name type="scientific">Boeremia exigua</name>
    <dbReference type="NCBI Taxonomy" id="749465"/>
    <lineage>
        <taxon>Eukaryota</taxon>
        <taxon>Fungi</taxon>
        <taxon>Dikarya</taxon>
        <taxon>Ascomycota</taxon>
        <taxon>Pezizomycotina</taxon>
        <taxon>Dothideomycetes</taxon>
        <taxon>Pleosporomycetidae</taxon>
        <taxon>Pleosporales</taxon>
        <taxon>Pleosporineae</taxon>
        <taxon>Didymellaceae</taxon>
        <taxon>Boeremia</taxon>
    </lineage>
</organism>
<dbReference type="Proteomes" id="UP001153331">
    <property type="component" value="Unassembled WGS sequence"/>
</dbReference>
<keyword evidence="2" id="KW-1185">Reference proteome</keyword>
<protein>
    <submittedName>
        <fullName evidence="1">Uncharacterized protein</fullName>
    </submittedName>
</protein>